<feature type="transmembrane region" description="Helical" evidence="1">
    <location>
        <begin position="55"/>
        <end position="76"/>
    </location>
</feature>
<dbReference type="OrthoDB" id="2692685at2759"/>
<feature type="domain" description="DUF6533" evidence="2">
    <location>
        <begin position="21"/>
        <end position="66"/>
    </location>
</feature>
<accession>F8PTK9</accession>
<keyword evidence="4" id="KW-1185">Reference proteome</keyword>
<dbReference type="InterPro" id="IPR045340">
    <property type="entry name" value="DUF6533"/>
</dbReference>
<feature type="transmembrane region" description="Helical" evidence="1">
    <location>
        <begin position="88"/>
        <end position="115"/>
    </location>
</feature>
<keyword evidence="1" id="KW-0472">Membrane</keyword>
<evidence type="ECO:0000313" key="4">
    <source>
        <dbReference type="Proteomes" id="UP000008063"/>
    </source>
</evidence>
<gene>
    <name evidence="3" type="ORF">SERLA73DRAFT_71557</name>
</gene>
<evidence type="ECO:0000313" key="3">
    <source>
        <dbReference type="EMBL" id="EGO00537.1"/>
    </source>
</evidence>
<name>F8PTK9_SERL3</name>
<protein>
    <recommendedName>
        <fullName evidence="2">DUF6533 domain-containing protein</fullName>
    </recommendedName>
</protein>
<dbReference type="HOGENOM" id="CLU_1435228_0_0_1"/>
<evidence type="ECO:0000259" key="2">
    <source>
        <dbReference type="Pfam" id="PF20151"/>
    </source>
</evidence>
<sequence length="189" mass="20922">MSSFSASPASSLAFQLQSVKYVYVACLPVLLLEYFNTFEEEVQLIWKSRWSPVKFLFLFSRYNMFVATIPILILTLGSDIPSNTCKKINLASAVFGVTSVAIAEALSVANVVAFATFPPGLKPMLDIVYYTMHSVLSCRIILHLRAANSNAARTLNPPSQSLQFTHTIHQCHRNESFGCESRANAIPIV</sequence>
<dbReference type="Pfam" id="PF20151">
    <property type="entry name" value="DUF6533"/>
    <property type="match status" value="1"/>
</dbReference>
<keyword evidence="1" id="KW-0812">Transmembrane</keyword>
<keyword evidence="1" id="KW-1133">Transmembrane helix</keyword>
<reference evidence="4" key="1">
    <citation type="journal article" date="2011" name="Science">
        <title>The plant cell wall-decomposing machinery underlies the functional diversity of forest fungi.</title>
        <authorList>
            <person name="Eastwood D.C."/>
            <person name="Floudas D."/>
            <person name="Binder M."/>
            <person name="Majcherczyk A."/>
            <person name="Schneider P."/>
            <person name="Aerts A."/>
            <person name="Asiegbu F.O."/>
            <person name="Baker S.E."/>
            <person name="Barry K."/>
            <person name="Bendiksby M."/>
            <person name="Blumentritt M."/>
            <person name="Coutinho P.M."/>
            <person name="Cullen D."/>
            <person name="de Vries R.P."/>
            <person name="Gathman A."/>
            <person name="Goodell B."/>
            <person name="Henrissat B."/>
            <person name="Ihrmark K."/>
            <person name="Kauserud H."/>
            <person name="Kohler A."/>
            <person name="LaButti K."/>
            <person name="Lapidus A."/>
            <person name="Lavin J.L."/>
            <person name="Lee Y.-H."/>
            <person name="Lindquist E."/>
            <person name="Lilly W."/>
            <person name="Lucas S."/>
            <person name="Morin E."/>
            <person name="Murat C."/>
            <person name="Oguiza J.A."/>
            <person name="Park J."/>
            <person name="Pisabarro A.G."/>
            <person name="Riley R."/>
            <person name="Rosling A."/>
            <person name="Salamov A."/>
            <person name="Schmidt O."/>
            <person name="Schmutz J."/>
            <person name="Skrede I."/>
            <person name="Stenlid J."/>
            <person name="Wiebenga A."/>
            <person name="Xie X."/>
            <person name="Kuees U."/>
            <person name="Hibbett D.S."/>
            <person name="Hoffmeister D."/>
            <person name="Hoegberg N."/>
            <person name="Martin F."/>
            <person name="Grigoriev I.V."/>
            <person name="Watkinson S.C."/>
        </authorList>
    </citation>
    <scope>NUCLEOTIDE SEQUENCE [LARGE SCALE GENOMIC DNA]</scope>
    <source>
        <strain evidence="4">strain S7.3</strain>
    </source>
</reference>
<dbReference type="AlphaFoldDB" id="F8PTK9"/>
<evidence type="ECO:0000256" key="1">
    <source>
        <dbReference type="SAM" id="Phobius"/>
    </source>
</evidence>
<dbReference type="Proteomes" id="UP000008063">
    <property type="component" value="Unassembled WGS sequence"/>
</dbReference>
<dbReference type="InParanoid" id="F8PTK9"/>
<organism evidence="4">
    <name type="scientific">Serpula lacrymans var. lacrymans (strain S7.3)</name>
    <name type="common">Dry rot fungus</name>
    <dbReference type="NCBI Taxonomy" id="936435"/>
    <lineage>
        <taxon>Eukaryota</taxon>
        <taxon>Fungi</taxon>
        <taxon>Dikarya</taxon>
        <taxon>Basidiomycota</taxon>
        <taxon>Agaricomycotina</taxon>
        <taxon>Agaricomycetes</taxon>
        <taxon>Agaricomycetidae</taxon>
        <taxon>Boletales</taxon>
        <taxon>Coniophorineae</taxon>
        <taxon>Serpulaceae</taxon>
        <taxon>Serpula</taxon>
    </lineage>
</organism>
<dbReference type="EMBL" id="GL945478">
    <property type="protein sequence ID" value="EGO00537.1"/>
    <property type="molecule type" value="Genomic_DNA"/>
</dbReference>
<proteinExistence type="predicted"/>
<feature type="transmembrane region" description="Helical" evidence="1">
    <location>
        <begin position="12"/>
        <end position="35"/>
    </location>
</feature>